<reference evidence="1 3" key="1">
    <citation type="journal article" date="2020" name="Microbes Environ.">
        <title>Synthetic bacterial community of duckweed: a simple and stable system to study plant-microbe interactions.</title>
        <authorList>
            <person name="Ishizawa H."/>
            <person name="Tada M."/>
            <person name="Kuroda M."/>
            <person name="Inoue D."/>
            <person name="Futamata H."/>
            <person name="Ike M."/>
        </authorList>
    </citation>
    <scope>NUCLEOTIDE SEQUENCE [LARGE SCALE GENOMIC DNA]</scope>
    <source>
        <strain evidence="1 3">DW100</strain>
    </source>
</reference>
<accession>A0ABM8K3F2</accession>
<dbReference type="EMBL" id="AP029022">
    <property type="protein sequence ID" value="BEV04628.1"/>
    <property type="molecule type" value="Genomic_DNA"/>
</dbReference>
<name>A0ABM8K3F2_9FLAO</name>
<protein>
    <recommendedName>
        <fullName evidence="4">Lipoprotein</fullName>
    </recommendedName>
</protein>
<reference evidence="1" key="2">
    <citation type="submission" date="2023-12" db="EMBL/GenBank/DDBJ databases">
        <title>Complete genome sequences of six duckweed-associated bacterial strains for studying community assembly in synthetic plant microbiome.</title>
        <authorList>
            <person name="Ishizawa H."/>
            <person name="Tada M."/>
            <person name="Tashiro Y."/>
            <person name="Kuroda M."/>
            <person name="Inoue D."/>
            <person name="Dohra H."/>
            <person name="Futamata H."/>
            <person name="Ike M."/>
        </authorList>
    </citation>
    <scope>NUCLEOTIDE SEQUENCE</scope>
    <source>
        <strain evidence="1">DW100</strain>
    </source>
</reference>
<evidence type="ECO:0008006" key="4">
    <source>
        <dbReference type="Google" id="ProtNLM"/>
    </source>
</evidence>
<dbReference type="EMBL" id="AP029022">
    <property type="protein sequence ID" value="BEV03439.1"/>
    <property type="molecule type" value="Genomic_DNA"/>
</dbReference>
<evidence type="ECO:0000313" key="2">
    <source>
        <dbReference type="EMBL" id="BEV04628.1"/>
    </source>
</evidence>
<keyword evidence="3" id="KW-1185">Reference proteome</keyword>
<sequence>MIRFAVYIIISLLFLSCSSKYQVTMYHYKSSTGADSQVLASDLKVFFKNGNDIHSFLINDKKIGKQLTKIKEKIQLVRNNIEPDDSYYEYAFVFKNDTVYTDYRLEFWRYKNLGTTYRLNSTMDAKIKNLDKN</sequence>
<gene>
    <name evidence="1" type="ORF">CRDW_08130</name>
    <name evidence="2" type="ORF">CRDW_20020</name>
</gene>
<dbReference type="PROSITE" id="PS51257">
    <property type="entry name" value="PROKAR_LIPOPROTEIN"/>
    <property type="match status" value="1"/>
</dbReference>
<organism evidence="1 3">
    <name type="scientific">Chryseobacterium gambrini</name>
    <dbReference type="NCBI Taxonomy" id="373672"/>
    <lineage>
        <taxon>Bacteria</taxon>
        <taxon>Pseudomonadati</taxon>
        <taxon>Bacteroidota</taxon>
        <taxon>Flavobacteriia</taxon>
        <taxon>Flavobacteriales</taxon>
        <taxon>Weeksellaceae</taxon>
        <taxon>Chryseobacterium group</taxon>
        <taxon>Chryseobacterium</taxon>
    </lineage>
</organism>
<evidence type="ECO:0000313" key="3">
    <source>
        <dbReference type="Proteomes" id="UP001380186"/>
    </source>
</evidence>
<dbReference type="Proteomes" id="UP001380186">
    <property type="component" value="Chromosome"/>
</dbReference>
<proteinExistence type="predicted"/>
<evidence type="ECO:0000313" key="1">
    <source>
        <dbReference type="EMBL" id="BEV03439.1"/>
    </source>
</evidence>
<dbReference type="RefSeq" id="WP_235129775.1">
    <property type="nucleotide sequence ID" value="NZ_AP029022.1"/>
</dbReference>